<feature type="compositionally biased region" description="Polar residues" evidence="2">
    <location>
        <begin position="1059"/>
        <end position="1072"/>
    </location>
</feature>
<feature type="region of interest" description="Disordered" evidence="2">
    <location>
        <begin position="1118"/>
        <end position="1143"/>
    </location>
</feature>
<accession>A0A8K0EFU6</accession>
<feature type="region of interest" description="Disordered" evidence="2">
    <location>
        <begin position="776"/>
        <end position="795"/>
    </location>
</feature>
<feature type="region of interest" description="Disordered" evidence="2">
    <location>
        <begin position="1"/>
        <end position="108"/>
    </location>
</feature>
<feature type="compositionally biased region" description="Polar residues" evidence="2">
    <location>
        <begin position="226"/>
        <end position="240"/>
    </location>
</feature>
<feature type="compositionally biased region" description="Basic and acidic residues" evidence="2">
    <location>
        <begin position="408"/>
        <end position="425"/>
    </location>
</feature>
<feature type="compositionally biased region" description="Low complexity" evidence="2">
    <location>
        <begin position="1197"/>
        <end position="1208"/>
    </location>
</feature>
<dbReference type="EMBL" id="OV696704">
    <property type="protein sequence ID" value="CAH1251519.1"/>
    <property type="molecule type" value="Genomic_DNA"/>
</dbReference>
<keyword evidence="5" id="KW-1185">Reference proteome</keyword>
<dbReference type="Pfam" id="PF12937">
    <property type="entry name" value="F-box-like"/>
    <property type="match status" value="1"/>
</dbReference>
<feature type="compositionally biased region" description="Basic and acidic residues" evidence="2">
    <location>
        <begin position="649"/>
        <end position="661"/>
    </location>
</feature>
<dbReference type="InterPro" id="IPR036047">
    <property type="entry name" value="F-box-like_dom_sf"/>
</dbReference>
<dbReference type="Proteomes" id="UP000838412">
    <property type="component" value="Chromosome 19"/>
</dbReference>
<feature type="region of interest" description="Disordered" evidence="2">
    <location>
        <begin position="601"/>
        <end position="620"/>
    </location>
</feature>
<feature type="region of interest" description="Disordered" evidence="2">
    <location>
        <begin position="226"/>
        <end position="251"/>
    </location>
</feature>
<sequence length="1692" mass="188116">MLSVDKNYPQLGGASRESAAKDTPRTKQRKEIRQRRLAYFEKKLEEENTPGRNPSAQAPTEIKTHSQDKRETIDARITREHSRNTNSKTSDLGQQAKKAGNNREATRSQTFGKQQNVGFNALQTKEKFDSTTVRNRNSLLEKYQYPSTHVHVELHSNQSGIEKIAVPDTKLSPEAYWVDFHTDATLPKKGSPGKSAKELLLSKKGQQKKMYRGDMDWTDDILYTSQQEGKPRKNTVSSYEDSNKGDETYRVENEGNIRKRQANLVAVDDRSRDLIKKSDKPIRTYNERKQGGGYLQTSQTKSSPQMEIPYGVLNEGNDGKGKSSISKAREKFEGLTLGSRGQAEEDLLLDIWGLKESDLSGKLDLGHFIWNPTRAIRQKFAGKQQQVDGDVQFKGQTDPATEVAGESEPTRHKPSMEHKVQSKDDNTSALVYRSDLLDASQTESQIEELGLKTHRPSARPISPLKVTTVFRNHTGTEEPLDPRGKYFESVNAENKYEQTGERAEARNDIVEGSWEIGPKIPFQGKTSPISRARIATSPPPRRNESTIDFIRRSWDKSDFNRQSPSQRAHHRKHSSHSKTSSSPERHLEAVRFYVEQKLRKSVEEEQVAREGSVTGEEESRTDFVARWVQSVDNSALPQTDSPRLVEATEESRARKMGKEDPQLSPVSRTLKNLGLGHVKFRVQNPNLAHEEMTRIDTRNSATVEEDGNKAKESMSPLLSPVSRTLRKLGFGYLKEPKEGAAKRLLVKICPSCTGDNDLDAAWCTECGSALLGVDSSPSNHHHGDVATPSNSTPEMEKVKVNDLDAERYKLFQDEANQVPSKGNVGNKFATVSDSIHGTVQSGPSGPSFTSHGHSDYKKSAESFYATNIETREAVLDSHLKGNLTIGPSGKNLQTVSNVSDPALPSDDLTDFFGHYPVVPSYRSHEKYPLLSKTAHVNRDVTASKHWDWQGSPPKHDGHTTMTSKENPVLERTTVTQQYTTDAASVEDNRVKELRPVQNSDKIIFERSRSTLARSGFAEMDNQMLLPHHKQFPSKEELRLALDSDSSDDDRPKEKRKSVQNKNLSVDMGNSGNADARDNMVVENDLQESQAFDGAEDWNIHTYGVKERLDLTNPGERAAPQLQQSKEPQLRKGKQKSQSSNQGASYITQGYKRHWQRSSIAWDSYNPGELKTRSSVVKSGEKRKVAGSKQKSVGFELSTESASSTSGDSKPSMRRPASAGQRSTGGQGSSSGERSVNVSGGQRPWSASRSSTGSAIREEDFLSIHSASFSQGKGPGSRPTMKYHLDNQTYAKILTMTPRGDSDESPWLFLPDELLLYILSFLSQPDLARVASTCHHFYRVAMDESLWRNITLTKRTDLSDELLGYIGEHSPQTLRLLQCTGSTVTERGLRDLFKGCKDSLKELNFSGCSGGALTGDLVLLHASSRCHNITSLDASWSNATNNGAMAVADISKRLEVLCVNGCQSITDESLNYVVNRHGSTLQVLEVFGCFNITQQCLLGTAQNCPNLRVLNMGQCYKVTDKLIRQMASKLKSLEVWDLRGCKQVQDESVHQIVRCCSRLQTVTLANCPQVTDVALVEIATYLPNVRCVDVSGCRNVTDSGVRAFANNSKQLTYIDLSSTAISTKSVTLLGSYCNRTLETVKLSFCDITESAVVKLVKNCPRLHTLHVIGCKRIRNEGAIKVAISKVAVELGRK</sequence>
<dbReference type="CDD" id="cd22139">
    <property type="entry name" value="F-box_unchar"/>
    <property type="match status" value="1"/>
</dbReference>
<organism evidence="4 5">
    <name type="scientific">Branchiostoma lanceolatum</name>
    <name type="common">Common lancelet</name>
    <name type="synonym">Amphioxus lanceolatum</name>
    <dbReference type="NCBI Taxonomy" id="7740"/>
    <lineage>
        <taxon>Eukaryota</taxon>
        <taxon>Metazoa</taxon>
        <taxon>Chordata</taxon>
        <taxon>Cephalochordata</taxon>
        <taxon>Leptocardii</taxon>
        <taxon>Amphioxiformes</taxon>
        <taxon>Branchiostomatidae</taxon>
        <taxon>Branchiostoma</taxon>
    </lineage>
</organism>
<evidence type="ECO:0000256" key="2">
    <source>
        <dbReference type="SAM" id="MobiDB-lite"/>
    </source>
</evidence>
<feature type="region of interest" description="Disordered" evidence="2">
    <location>
        <begin position="516"/>
        <end position="587"/>
    </location>
</feature>
<dbReference type="InterPro" id="IPR006553">
    <property type="entry name" value="Leu-rich_rpt_Cys-con_subtyp"/>
</dbReference>
<dbReference type="PANTHER" id="PTHR13318">
    <property type="entry name" value="PARTNER OF PAIRED, ISOFORM B-RELATED"/>
    <property type="match status" value="1"/>
</dbReference>
<feature type="compositionally biased region" description="Basic and acidic residues" evidence="2">
    <location>
        <begin position="276"/>
        <end position="290"/>
    </location>
</feature>
<evidence type="ECO:0000259" key="3">
    <source>
        <dbReference type="SMART" id="SM00256"/>
    </source>
</evidence>
<proteinExistence type="predicted"/>
<feature type="compositionally biased region" description="Polar residues" evidence="2">
    <location>
        <begin position="84"/>
        <end position="93"/>
    </location>
</feature>
<dbReference type="SMART" id="SM00367">
    <property type="entry name" value="LRR_CC"/>
    <property type="match status" value="9"/>
</dbReference>
<evidence type="ECO:0000256" key="1">
    <source>
        <dbReference type="ARBA" id="ARBA00022786"/>
    </source>
</evidence>
<name>A0A8K0EFU6_BRALA</name>
<dbReference type="InterPro" id="IPR057207">
    <property type="entry name" value="FBXL15_LRR"/>
</dbReference>
<dbReference type="PANTHER" id="PTHR13318:SF95">
    <property type="entry name" value="F-BOX PROTEIN YLR352W"/>
    <property type="match status" value="1"/>
</dbReference>
<dbReference type="InterPro" id="IPR001810">
    <property type="entry name" value="F-box_dom"/>
</dbReference>
<feature type="compositionally biased region" description="Basic residues" evidence="2">
    <location>
        <begin position="567"/>
        <end position="576"/>
    </location>
</feature>
<feature type="compositionally biased region" description="Basic and acidic residues" evidence="2">
    <location>
        <begin position="241"/>
        <end position="251"/>
    </location>
</feature>
<feature type="compositionally biased region" description="Basic and acidic residues" evidence="2">
    <location>
        <begin position="18"/>
        <end position="31"/>
    </location>
</feature>
<dbReference type="GO" id="GO:0019005">
    <property type="term" value="C:SCF ubiquitin ligase complex"/>
    <property type="evidence" value="ECO:0007669"/>
    <property type="project" value="TreeGrafter"/>
</dbReference>
<keyword evidence="1" id="KW-0833">Ubl conjugation pathway</keyword>
<evidence type="ECO:0000313" key="5">
    <source>
        <dbReference type="Proteomes" id="UP000838412"/>
    </source>
</evidence>
<gene>
    <name evidence="4" type="primary">FBXL2</name>
    <name evidence="4" type="ORF">BLAG_LOCUS11883</name>
</gene>
<feature type="domain" description="F-box" evidence="3">
    <location>
        <begin position="1309"/>
        <end position="1349"/>
    </location>
</feature>
<dbReference type="SUPFAM" id="SSF81383">
    <property type="entry name" value="F-box domain"/>
    <property type="match status" value="1"/>
</dbReference>
<dbReference type="Gene3D" id="1.20.1280.50">
    <property type="match status" value="1"/>
</dbReference>
<dbReference type="Pfam" id="PF25372">
    <property type="entry name" value="DUF7885"/>
    <property type="match status" value="1"/>
</dbReference>
<feature type="compositionally biased region" description="Polar residues" evidence="2">
    <location>
        <begin position="1235"/>
        <end position="1251"/>
    </location>
</feature>
<dbReference type="OrthoDB" id="10257471at2759"/>
<evidence type="ECO:0000313" key="4">
    <source>
        <dbReference type="EMBL" id="CAH1251519.1"/>
    </source>
</evidence>
<protein>
    <submittedName>
        <fullName evidence="4">FBXL2 protein</fullName>
    </submittedName>
</protein>
<feature type="compositionally biased region" description="Basic and acidic residues" evidence="2">
    <location>
        <begin position="62"/>
        <end position="83"/>
    </location>
</feature>
<feature type="region of interest" description="Disordered" evidence="2">
    <location>
        <begin position="276"/>
        <end position="304"/>
    </location>
</feature>
<dbReference type="SUPFAM" id="SSF52047">
    <property type="entry name" value="RNI-like"/>
    <property type="match status" value="1"/>
</dbReference>
<feature type="region of interest" description="Disordered" evidence="2">
    <location>
        <begin position="634"/>
        <end position="666"/>
    </location>
</feature>
<feature type="region of interest" description="Disordered" evidence="2">
    <location>
        <begin position="1041"/>
        <end position="1075"/>
    </location>
</feature>
<dbReference type="SMART" id="SM00256">
    <property type="entry name" value="FBOX"/>
    <property type="match status" value="1"/>
</dbReference>
<feature type="compositionally biased region" description="Polar residues" evidence="2">
    <location>
        <begin position="295"/>
        <end position="304"/>
    </location>
</feature>
<dbReference type="GO" id="GO:0031146">
    <property type="term" value="P:SCF-dependent proteasomal ubiquitin-dependent protein catabolic process"/>
    <property type="evidence" value="ECO:0007669"/>
    <property type="project" value="TreeGrafter"/>
</dbReference>
<feature type="region of interest" description="Disordered" evidence="2">
    <location>
        <begin position="394"/>
        <end position="425"/>
    </location>
</feature>
<dbReference type="Gene3D" id="3.80.10.10">
    <property type="entry name" value="Ribonuclease Inhibitor"/>
    <property type="match status" value="2"/>
</dbReference>
<dbReference type="InterPro" id="IPR032675">
    <property type="entry name" value="LRR_dom_sf"/>
</dbReference>
<feature type="region of interest" description="Disordered" evidence="2">
    <location>
        <begin position="1164"/>
        <end position="1251"/>
    </location>
</feature>
<reference evidence="4" key="1">
    <citation type="submission" date="2022-01" db="EMBL/GenBank/DDBJ databases">
        <authorList>
            <person name="Braso-Vives M."/>
        </authorList>
    </citation>
    <scope>NUCLEOTIDE SEQUENCE</scope>
</reference>
<feature type="compositionally biased region" description="Basic and acidic residues" evidence="2">
    <location>
        <begin position="541"/>
        <end position="559"/>
    </location>
</feature>